<dbReference type="AlphaFoldDB" id="A0A3A8HX63"/>
<sequence length="211" mass="23407">MLYTPRTFQESELPTLHAFMKQHSFSTVISHGSGINVSHVPLLLVPGRGDKGTLLGHVARANPHWKDFDGERPVLCVFHGPHAYISPTWYKVRPSVPTWNYAVVHALGRPRIIDTPAGLSELIDATIAEYEPAIGVPGHDTRLSDEQRARMLEQIVGFELPIEELQGKFKLGQNRSAEDQAGMMEALAGQGGEALALLELMRERSRTRTKP</sequence>
<dbReference type="Proteomes" id="UP000563426">
    <property type="component" value="Unassembled WGS sequence"/>
</dbReference>
<dbReference type="EMBL" id="JABFJV010000336">
    <property type="protein sequence ID" value="NOK38568.1"/>
    <property type="molecule type" value="Genomic_DNA"/>
</dbReference>
<proteinExistence type="predicted"/>
<comment type="caution">
    <text evidence="1">The sequence shown here is derived from an EMBL/GenBank/DDBJ whole genome shotgun (WGS) entry which is preliminary data.</text>
</comment>
<evidence type="ECO:0000313" key="2">
    <source>
        <dbReference type="Proteomes" id="UP000563426"/>
    </source>
</evidence>
<reference evidence="1 2" key="1">
    <citation type="submission" date="2020-05" db="EMBL/GenBank/DDBJ databases">
        <authorList>
            <person name="Whitworth D."/>
        </authorList>
    </citation>
    <scope>NUCLEOTIDE SEQUENCE [LARGE SCALE GENOMIC DNA]</scope>
    <source>
        <strain evidence="1 2">AB043B</strain>
    </source>
</reference>
<dbReference type="RefSeq" id="WP_120529244.1">
    <property type="nucleotide sequence ID" value="NZ_JABFJV010000336.1"/>
</dbReference>
<evidence type="ECO:0000313" key="1">
    <source>
        <dbReference type="EMBL" id="NOK38568.1"/>
    </source>
</evidence>
<dbReference type="PANTHER" id="PTHR35802">
    <property type="entry name" value="PROTEASE SYNTHASE AND SPORULATION PROTEIN PAI 2"/>
    <property type="match status" value="1"/>
</dbReference>
<dbReference type="PANTHER" id="PTHR35802:SF1">
    <property type="entry name" value="PROTEASE SYNTHASE AND SPORULATION PROTEIN PAI 2"/>
    <property type="match status" value="1"/>
</dbReference>
<protein>
    <submittedName>
        <fullName evidence="1">FMN-binding negative transcriptional regulator</fullName>
    </submittedName>
</protein>
<dbReference type="OrthoDB" id="9794948at2"/>
<gene>
    <name evidence="1" type="ORF">HMI49_35780</name>
</gene>
<dbReference type="InterPro" id="IPR007396">
    <property type="entry name" value="TR_PAI2-type"/>
</dbReference>
<dbReference type="InterPro" id="IPR012349">
    <property type="entry name" value="Split_barrel_FMN-bd"/>
</dbReference>
<dbReference type="Pfam" id="PF04299">
    <property type="entry name" value="FMN_bind_2"/>
    <property type="match status" value="1"/>
</dbReference>
<name>A0A3A8HX63_9BACT</name>
<dbReference type="PIRSF" id="PIRSF010372">
    <property type="entry name" value="PaiB"/>
    <property type="match status" value="1"/>
</dbReference>
<dbReference type="SUPFAM" id="SSF50475">
    <property type="entry name" value="FMN-binding split barrel"/>
    <property type="match status" value="1"/>
</dbReference>
<accession>A0A3A8HX63</accession>
<organism evidence="1 2">
    <name type="scientific">Corallococcus exercitus</name>
    <dbReference type="NCBI Taxonomy" id="2316736"/>
    <lineage>
        <taxon>Bacteria</taxon>
        <taxon>Pseudomonadati</taxon>
        <taxon>Myxococcota</taxon>
        <taxon>Myxococcia</taxon>
        <taxon>Myxococcales</taxon>
        <taxon>Cystobacterineae</taxon>
        <taxon>Myxococcaceae</taxon>
        <taxon>Corallococcus</taxon>
    </lineage>
</organism>
<keyword evidence="2" id="KW-1185">Reference proteome</keyword>
<dbReference type="Gene3D" id="2.30.110.10">
    <property type="entry name" value="Electron Transport, Fmn-binding Protein, Chain A"/>
    <property type="match status" value="1"/>
</dbReference>